<dbReference type="GO" id="GO:0006508">
    <property type="term" value="P:proteolysis"/>
    <property type="evidence" value="ECO:0007669"/>
    <property type="project" value="UniProtKB-KW"/>
</dbReference>
<evidence type="ECO:0000313" key="20">
    <source>
        <dbReference type="EMBL" id="PSR87216.1"/>
    </source>
</evidence>
<evidence type="ECO:0000259" key="19">
    <source>
        <dbReference type="Pfam" id="PF22251"/>
    </source>
</evidence>
<feature type="transmembrane region" description="Helical" evidence="16">
    <location>
        <begin position="635"/>
        <end position="663"/>
    </location>
</feature>
<comment type="function">
    <text evidence="2">May be involved in vacuolar sorting and osmoregulation.</text>
</comment>
<dbReference type="GO" id="GO:0005774">
    <property type="term" value="C:vacuolar membrane"/>
    <property type="evidence" value="ECO:0007669"/>
    <property type="project" value="UniProtKB-SubCell"/>
</dbReference>
<feature type="domain" description="Vacuolar membrane protease transmembrane" evidence="19">
    <location>
        <begin position="413"/>
        <end position="702"/>
    </location>
</feature>
<keyword evidence="7 16" id="KW-0812">Transmembrane</keyword>
<keyword evidence="11 16" id="KW-1133">Transmembrane helix</keyword>
<comment type="subcellular location">
    <subcellularLocation>
        <location evidence="3">Vacuole membrane</location>
        <topology evidence="3">Multi-pass membrane protein</topology>
    </subcellularLocation>
</comment>
<dbReference type="InterPro" id="IPR053976">
    <property type="entry name" value="PFF1_TM"/>
</dbReference>
<evidence type="ECO:0000256" key="4">
    <source>
        <dbReference type="ARBA" id="ARBA00010918"/>
    </source>
</evidence>
<feature type="transmembrane region" description="Helical" evidence="16">
    <location>
        <begin position="13"/>
        <end position="35"/>
    </location>
</feature>
<dbReference type="OrthoDB" id="76293at2759"/>
<evidence type="ECO:0000256" key="13">
    <source>
        <dbReference type="ARBA" id="ARBA00023136"/>
    </source>
</evidence>
<keyword evidence="10 15" id="KW-0862">Zinc</keyword>
<evidence type="ECO:0000256" key="15">
    <source>
        <dbReference type="RuleBase" id="RU361240"/>
    </source>
</evidence>
<evidence type="ECO:0000256" key="11">
    <source>
        <dbReference type="ARBA" id="ARBA00022989"/>
    </source>
</evidence>
<evidence type="ECO:0000256" key="6">
    <source>
        <dbReference type="ARBA" id="ARBA00022670"/>
    </source>
</evidence>
<comment type="similarity">
    <text evidence="4 15">Belongs to the peptidase M28 family.</text>
</comment>
<keyword evidence="9 15" id="KW-0378">Hydrolase</keyword>
<evidence type="ECO:0000256" key="5">
    <source>
        <dbReference type="ARBA" id="ARBA00022554"/>
    </source>
</evidence>
<proteinExistence type="inferred from homology"/>
<dbReference type="STRING" id="98765.A0A2R6P8U4"/>
<dbReference type="GO" id="GO:0046872">
    <property type="term" value="F:metal ion binding"/>
    <property type="evidence" value="ECO:0007669"/>
    <property type="project" value="UniProtKB-KW"/>
</dbReference>
<keyword evidence="5" id="KW-0926">Vacuole</keyword>
<dbReference type="GO" id="GO:0008235">
    <property type="term" value="F:metalloexopeptidase activity"/>
    <property type="evidence" value="ECO:0007669"/>
    <property type="project" value="InterPro"/>
</dbReference>
<evidence type="ECO:0000256" key="10">
    <source>
        <dbReference type="ARBA" id="ARBA00022833"/>
    </source>
</evidence>
<organism evidence="20 21">
    <name type="scientific">Hermanssonia centrifuga</name>
    <dbReference type="NCBI Taxonomy" id="98765"/>
    <lineage>
        <taxon>Eukaryota</taxon>
        <taxon>Fungi</taxon>
        <taxon>Dikarya</taxon>
        <taxon>Basidiomycota</taxon>
        <taxon>Agaricomycotina</taxon>
        <taxon>Agaricomycetes</taxon>
        <taxon>Polyporales</taxon>
        <taxon>Meruliaceae</taxon>
        <taxon>Hermanssonia</taxon>
    </lineage>
</organism>
<gene>
    <name evidence="20" type="ORF">PHLCEN_2v5223</name>
</gene>
<feature type="transmembrane region" description="Helical" evidence="16">
    <location>
        <begin position="485"/>
        <end position="511"/>
    </location>
</feature>
<protein>
    <recommendedName>
        <fullName evidence="15">Peptide hydrolase</fullName>
        <ecNumber evidence="15">3.4.-.-</ecNumber>
    </recommendedName>
</protein>
<evidence type="ECO:0000256" key="12">
    <source>
        <dbReference type="ARBA" id="ARBA00023049"/>
    </source>
</evidence>
<accession>A0A2R6P8U4</accession>
<evidence type="ECO:0000256" key="7">
    <source>
        <dbReference type="ARBA" id="ARBA00022692"/>
    </source>
</evidence>
<dbReference type="InterPro" id="IPR045175">
    <property type="entry name" value="M28_fam"/>
</dbReference>
<keyword evidence="14" id="KW-0325">Glycoprotein</keyword>
<dbReference type="Pfam" id="PF22251">
    <property type="entry name" value="PFF1_TM"/>
    <property type="match status" value="1"/>
</dbReference>
<comment type="cofactor">
    <cofactor evidence="1">
        <name>Zn(2+)</name>
        <dbReference type="ChEBI" id="CHEBI:29105"/>
    </cofactor>
</comment>
<evidence type="ECO:0000256" key="9">
    <source>
        <dbReference type="ARBA" id="ARBA00022801"/>
    </source>
</evidence>
<evidence type="ECO:0000256" key="14">
    <source>
        <dbReference type="ARBA" id="ARBA00023180"/>
    </source>
</evidence>
<keyword evidence="6 15" id="KW-0645">Protease</keyword>
<dbReference type="EMBL" id="MLYV02000516">
    <property type="protein sequence ID" value="PSR87216.1"/>
    <property type="molecule type" value="Genomic_DNA"/>
</dbReference>
<dbReference type="Pfam" id="PF22250">
    <property type="entry name" value="PFF1_C"/>
    <property type="match status" value="1"/>
</dbReference>
<reference evidence="20 21" key="1">
    <citation type="submission" date="2018-02" db="EMBL/GenBank/DDBJ databases">
        <title>Genome sequence of the basidiomycete white-rot fungus Phlebia centrifuga.</title>
        <authorList>
            <person name="Granchi Z."/>
            <person name="Peng M."/>
            <person name="de Vries R.P."/>
            <person name="Hilden K."/>
            <person name="Makela M.R."/>
            <person name="Grigoriev I."/>
            <person name="Riley R."/>
        </authorList>
    </citation>
    <scope>NUCLEOTIDE SEQUENCE [LARGE SCALE GENOMIC DNA]</scope>
    <source>
        <strain evidence="20 21">FBCC195</strain>
    </source>
</reference>
<dbReference type="CDD" id="cd03875">
    <property type="entry name" value="M28_Fxna_like"/>
    <property type="match status" value="1"/>
</dbReference>
<feature type="transmembrane region" description="Helical" evidence="16">
    <location>
        <begin position="675"/>
        <end position="695"/>
    </location>
</feature>
<dbReference type="Pfam" id="PF04389">
    <property type="entry name" value="Peptidase_M28"/>
    <property type="match status" value="1"/>
</dbReference>
<feature type="transmembrane region" description="Helical" evidence="16">
    <location>
        <begin position="357"/>
        <end position="381"/>
    </location>
</feature>
<keyword evidence="21" id="KW-1185">Reference proteome</keyword>
<keyword evidence="8 15" id="KW-0479">Metal-binding</keyword>
<evidence type="ECO:0000259" key="17">
    <source>
        <dbReference type="Pfam" id="PF04389"/>
    </source>
</evidence>
<dbReference type="Proteomes" id="UP000186601">
    <property type="component" value="Unassembled WGS sequence"/>
</dbReference>
<name>A0A2R6P8U4_9APHY</name>
<feature type="transmembrane region" description="Helical" evidence="16">
    <location>
        <begin position="414"/>
        <end position="433"/>
    </location>
</feature>
<evidence type="ECO:0000259" key="18">
    <source>
        <dbReference type="Pfam" id="PF22250"/>
    </source>
</evidence>
<dbReference type="Gene3D" id="3.40.630.10">
    <property type="entry name" value="Zn peptidases"/>
    <property type="match status" value="1"/>
</dbReference>
<evidence type="ECO:0000256" key="1">
    <source>
        <dbReference type="ARBA" id="ARBA00001947"/>
    </source>
</evidence>
<feature type="transmembrane region" description="Helical" evidence="16">
    <location>
        <begin position="445"/>
        <end position="465"/>
    </location>
</feature>
<sequence>MELKSWLSAPFKFAPIPVSVLAVLLYGVVFASVLVTDQTPAVAKDLGGLNLNQAYDDLHRITSRPHPYTSHANDDVRNYLLSRLRPIVASQDYIHLSNDLTSNATYHTGKSAIYFEGTNILVKIDGTDASVVKSDGVLFSAHYDSVSTAPGATDDGMAVVTLLQMVEYLSKPIKRPRRTAVFFFNNGEEDGLNGAHVFFEHPWSNLTTSFINLEGAAAGGRPMLFRSTSLSAARSLRGPGVMHPHGTVLSADAFARGVIRSGTDYSIYAQGMKEQKDGLSGVDIAFYKNRAFYHTPLDSIPGMGKNEGRRSLWAMMETTKGAGLAMLNEDEGVGSGDTGVYFDVLGRIMVAFSLRTLFVLNVVLLILGPLVVIGLLAWVLILSNKYARRYEEPELTQGDRLKRVLVAAMGWGRFWLALLLAIGLHISLVAGYVKLNPFIFHSKPYLVLTTILALSFLSISVPLSLLNKLWPSPPSSQKFAIVLELYFISWVFLVFATVAVNNIGIGGLYFVTAWNLCTWAAAVSAVAEAAVRAGRGGEEGGKGEFDLVGEQEVNGADPGDHRYVRGVMYQAPPEEEDGDSHQESEPVETDPTEITPLMHQQRRRSTGGGEYVVGIDNEAVPVSGLKKRGSGYVEFGWWIAQMVALVPLPAVLLFQIVLLLVHSLNNTLVDGSSPVTAYGGAAALSLLIFLNLAPFSHKIHHVLNILVLVVFVICLIVAWTAFPFTQEAPLKLFFQQSVELDAAGFLLGTSHNHARTFLTGPQGYVDKMIVPDLPSSWGKDIRCQTDETLRKGLLSCAWESGLWPSPGGNASASLAPETLMSSAPATSLSDWMEVTAERVNASSGRISIKGTNTRGCRLYFNKPIKYFHVREAGRLQPGYELPDTGVMDVMLWSRNWENQFVVDFGWGVADPDVKMEGRAACIWAEYASSTAGSPHSAVSAQIPALEEVIHFLPLWATVTKWTYGLVEAWTQFSI</sequence>
<keyword evidence="13 16" id="KW-0472">Membrane</keyword>
<keyword evidence="12" id="KW-0482">Metalloprotease</keyword>
<feature type="transmembrane region" description="Helical" evidence="16">
    <location>
        <begin position="702"/>
        <end position="722"/>
    </location>
</feature>
<dbReference type="EC" id="3.4.-.-" evidence="15"/>
<evidence type="ECO:0000256" key="16">
    <source>
        <dbReference type="SAM" id="Phobius"/>
    </source>
</evidence>
<dbReference type="InterPro" id="IPR053975">
    <property type="entry name" value="PFF1_C"/>
</dbReference>
<dbReference type="PANTHER" id="PTHR12147:SF58">
    <property type="entry name" value="VACUOLAR MEMBRANE PROTEASE"/>
    <property type="match status" value="1"/>
</dbReference>
<feature type="domain" description="Peptidase M28" evidence="17">
    <location>
        <begin position="119"/>
        <end position="303"/>
    </location>
</feature>
<evidence type="ECO:0000256" key="3">
    <source>
        <dbReference type="ARBA" id="ARBA00004128"/>
    </source>
</evidence>
<evidence type="ECO:0000313" key="21">
    <source>
        <dbReference type="Proteomes" id="UP000186601"/>
    </source>
</evidence>
<evidence type="ECO:0000256" key="2">
    <source>
        <dbReference type="ARBA" id="ARBA00003273"/>
    </source>
</evidence>
<evidence type="ECO:0000256" key="8">
    <source>
        <dbReference type="ARBA" id="ARBA00022723"/>
    </source>
</evidence>
<dbReference type="InterPro" id="IPR048024">
    <property type="entry name" value="Fxna-like_M28_dom"/>
</dbReference>
<feature type="domain" description="Vacuolar membrane protease C-terminal" evidence="18">
    <location>
        <begin position="730"/>
        <end position="967"/>
    </location>
</feature>
<dbReference type="AlphaFoldDB" id="A0A2R6P8U4"/>
<dbReference type="PANTHER" id="PTHR12147">
    <property type="entry name" value="METALLOPEPTIDASE M28 FAMILY MEMBER"/>
    <property type="match status" value="1"/>
</dbReference>
<dbReference type="SUPFAM" id="SSF53187">
    <property type="entry name" value="Zn-dependent exopeptidases"/>
    <property type="match status" value="1"/>
</dbReference>
<dbReference type="InterPro" id="IPR007484">
    <property type="entry name" value="Peptidase_M28"/>
</dbReference>
<comment type="caution">
    <text evidence="20">The sequence shown here is derived from an EMBL/GenBank/DDBJ whole genome shotgun (WGS) entry which is preliminary data.</text>
</comment>